<dbReference type="AlphaFoldDB" id="A0A8T2UE42"/>
<gene>
    <name evidence="3" type="ORF">KP509_08G055300</name>
</gene>
<name>A0A8T2UE42_CERRI</name>
<accession>A0A8T2UE42</accession>
<feature type="compositionally biased region" description="Polar residues" evidence="1">
    <location>
        <begin position="104"/>
        <end position="114"/>
    </location>
</feature>
<evidence type="ECO:0000256" key="1">
    <source>
        <dbReference type="SAM" id="MobiDB-lite"/>
    </source>
</evidence>
<comment type="caution">
    <text evidence="3">The sequence shown here is derived from an EMBL/GenBank/DDBJ whole genome shotgun (WGS) entry which is preliminary data.</text>
</comment>
<feature type="region of interest" description="Disordered" evidence="1">
    <location>
        <begin position="104"/>
        <end position="127"/>
    </location>
</feature>
<feature type="transmembrane region" description="Helical" evidence="2">
    <location>
        <begin position="68"/>
        <end position="93"/>
    </location>
</feature>
<evidence type="ECO:0000256" key="2">
    <source>
        <dbReference type="SAM" id="Phobius"/>
    </source>
</evidence>
<keyword evidence="2" id="KW-0472">Membrane</keyword>
<keyword evidence="4" id="KW-1185">Reference proteome</keyword>
<proteinExistence type="predicted"/>
<evidence type="ECO:0000313" key="4">
    <source>
        <dbReference type="Proteomes" id="UP000825935"/>
    </source>
</evidence>
<keyword evidence="2" id="KW-1133">Transmembrane helix</keyword>
<reference evidence="3" key="1">
    <citation type="submission" date="2021-08" db="EMBL/GenBank/DDBJ databases">
        <title>WGS assembly of Ceratopteris richardii.</title>
        <authorList>
            <person name="Marchant D.B."/>
            <person name="Chen G."/>
            <person name="Jenkins J."/>
            <person name="Shu S."/>
            <person name="Leebens-Mack J."/>
            <person name="Grimwood J."/>
            <person name="Schmutz J."/>
            <person name="Soltis P."/>
            <person name="Soltis D."/>
            <person name="Chen Z.-H."/>
        </authorList>
    </citation>
    <scope>NUCLEOTIDE SEQUENCE</scope>
    <source>
        <strain evidence="3">Whitten #5841</strain>
        <tissue evidence="3">Leaf</tissue>
    </source>
</reference>
<sequence>MDCRIWIHAFEHMSYYKSMLKGSSQCHERLQLNELDNRGAVWSIIMSTKQACPTDTNPCAQPYPVKDYFLAMFIAVVSLICLRILLYAGYYAWKNFLTSRRHLSSSVGSPSPENQGHCPSPEDSTSVSTASVVSEPVVIVIVPGKDQPTFVARPDPLSSYKDSDIHIVPSKSLDIPMKGG</sequence>
<organism evidence="3 4">
    <name type="scientific">Ceratopteris richardii</name>
    <name type="common">Triangle waterfern</name>
    <dbReference type="NCBI Taxonomy" id="49495"/>
    <lineage>
        <taxon>Eukaryota</taxon>
        <taxon>Viridiplantae</taxon>
        <taxon>Streptophyta</taxon>
        <taxon>Embryophyta</taxon>
        <taxon>Tracheophyta</taxon>
        <taxon>Polypodiopsida</taxon>
        <taxon>Polypodiidae</taxon>
        <taxon>Polypodiales</taxon>
        <taxon>Pteridineae</taxon>
        <taxon>Pteridaceae</taxon>
        <taxon>Parkerioideae</taxon>
        <taxon>Ceratopteris</taxon>
    </lineage>
</organism>
<dbReference type="Proteomes" id="UP000825935">
    <property type="component" value="Chromosome 8"/>
</dbReference>
<dbReference type="EMBL" id="CM035413">
    <property type="protein sequence ID" value="KAH7431554.1"/>
    <property type="molecule type" value="Genomic_DNA"/>
</dbReference>
<keyword evidence="2" id="KW-0812">Transmembrane</keyword>
<evidence type="ECO:0000313" key="3">
    <source>
        <dbReference type="EMBL" id="KAH7431554.1"/>
    </source>
</evidence>
<protein>
    <submittedName>
        <fullName evidence="3">Uncharacterized protein</fullName>
    </submittedName>
</protein>